<reference evidence="2" key="1">
    <citation type="journal article" date="2021" name="Proc. Natl. Acad. Sci. U.S.A.">
        <title>A Catalog of Tens of Thousands of Viruses from Human Metagenomes Reveals Hidden Associations with Chronic Diseases.</title>
        <authorList>
            <person name="Tisza M.J."/>
            <person name="Buck C.B."/>
        </authorList>
    </citation>
    <scope>NUCLEOTIDE SEQUENCE</scope>
    <source>
        <strain evidence="2">CtL5G6</strain>
    </source>
</reference>
<feature type="region of interest" description="Disordered" evidence="1">
    <location>
        <begin position="25"/>
        <end position="49"/>
    </location>
</feature>
<organism evidence="2">
    <name type="scientific">Siphoviridae sp. ctL5G6</name>
    <dbReference type="NCBI Taxonomy" id="2826247"/>
    <lineage>
        <taxon>Viruses</taxon>
        <taxon>Duplodnaviria</taxon>
        <taxon>Heunggongvirae</taxon>
        <taxon>Uroviricota</taxon>
        <taxon>Caudoviricetes</taxon>
    </lineage>
</organism>
<dbReference type="EMBL" id="BK015109">
    <property type="protein sequence ID" value="DAD91321.1"/>
    <property type="molecule type" value="Genomic_DNA"/>
</dbReference>
<evidence type="ECO:0000313" key="2">
    <source>
        <dbReference type="EMBL" id="DAD91321.1"/>
    </source>
</evidence>
<feature type="compositionally biased region" description="Basic and acidic residues" evidence="1">
    <location>
        <begin position="25"/>
        <end position="36"/>
    </location>
</feature>
<sequence>MLYRNKRTGAVIETECAVSGVDWEPAKRPEPVKTEKPAAVPKKKTVAGK</sequence>
<proteinExistence type="predicted"/>
<protein>
    <submittedName>
        <fullName evidence="2">Uncharacterized protein</fullName>
    </submittedName>
</protein>
<evidence type="ECO:0000256" key="1">
    <source>
        <dbReference type="SAM" id="MobiDB-lite"/>
    </source>
</evidence>
<accession>A0A8S5N9J9</accession>
<name>A0A8S5N9J9_9CAUD</name>